<protein>
    <submittedName>
        <fullName evidence="2">Uncharacterized protein</fullName>
    </submittedName>
</protein>
<accession>A0AAD9KXU2</accession>
<reference evidence="2" key="1">
    <citation type="journal article" date="2023" name="Mol. Biol. Evol.">
        <title>Third-Generation Sequencing Reveals the Adaptive Role of the Epigenome in Three Deep-Sea Polychaetes.</title>
        <authorList>
            <person name="Perez M."/>
            <person name="Aroh O."/>
            <person name="Sun Y."/>
            <person name="Lan Y."/>
            <person name="Juniper S.K."/>
            <person name="Young C.R."/>
            <person name="Angers B."/>
            <person name="Qian P.Y."/>
        </authorList>
    </citation>
    <scope>NUCLEOTIDE SEQUENCE</scope>
    <source>
        <strain evidence="2">R07B-5</strain>
    </source>
</reference>
<evidence type="ECO:0000313" key="3">
    <source>
        <dbReference type="Proteomes" id="UP001209878"/>
    </source>
</evidence>
<comment type="caution">
    <text evidence="2">The sequence shown here is derived from an EMBL/GenBank/DDBJ whole genome shotgun (WGS) entry which is preliminary data.</text>
</comment>
<feature type="region of interest" description="Disordered" evidence="1">
    <location>
        <begin position="1"/>
        <end position="39"/>
    </location>
</feature>
<proteinExistence type="predicted"/>
<evidence type="ECO:0000313" key="2">
    <source>
        <dbReference type="EMBL" id="KAK2179562.1"/>
    </source>
</evidence>
<name>A0AAD9KXU2_RIDPI</name>
<organism evidence="2 3">
    <name type="scientific">Ridgeia piscesae</name>
    <name type="common">Tubeworm</name>
    <dbReference type="NCBI Taxonomy" id="27915"/>
    <lineage>
        <taxon>Eukaryota</taxon>
        <taxon>Metazoa</taxon>
        <taxon>Spiralia</taxon>
        <taxon>Lophotrochozoa</taxon>
        <taxon>Annelida</taxon>
        <taxon>Polychaeta</taxon>
        <taxon>Sedentaria</taxon>
        <taxon>Canalipalpata</taxon>
        <taxon>Sabellida</taxon>
        <taxon>Siboglinidae</taxon>
        <taxon>Ridgeia</taxon>
    </lineage>
</organism>
<dbReference type="EMBL" id="JAODUO010000483">
    <property type="protein sequence ID" value="KAK2179562.1"/>
    <property type="molecule type" value="Genomic_DNA"/>
</dbReference>
<dbReference type="AlphaFoldDB" id="A0AAD9KXU2"/>
<sequence>MKTTHEMDEIMDTTERRRPHTRWMRSWIQQRDEDHTRDG</sequence>
<keyword evidence="3" id="KW-1185">Reference proteome</keyword>
<dbReference type="Proteomes" id="UP001209878">
    <property type="component" value="Unassembled WGS sequence"/>
</dbReference>
<feature type="compositionally biased region" description="Basic and acidic residues" evidence="1">
    <location>
        <begin position="1"/>
        <end position="16"/>
    </location>
</feature>
<evidence type="ECO:0000256" key="1">
    <source>
        <dbReference type="SAM" id="MobiDB-lite"/>
    </source>
</evidence>
<gene>
    <name evidence="2" type="ORF">NP493_483g02060</name>
</gene>
<feature type="compositionally biased region" description="Basic and acidic residues" evidence="1">
    <location>
        <begin position="30"/>
        <end position="39"/>
    </location>
</feature>